<dbReference type="PANTHER" id="PTHR30250">
    <property type="entry name" value="PST FAMILY PREDICTED COLANIC ACID TRANSPORTER"/>
    <property type="match status" value="1"/>
</dbReference>
<feature type="transmembrane region" description="Helical" evidence="6">
    <location>
        <begin position="41"/>
        <end position="63"/>
    </location>
</feature>
<feature type="transmembrane region" description="Helical" evidence="6">
    <location>
        <begin position="394"/>
        <end position="414"/>
    </location>
</feature>
<dbReference type="EMBL" id="LOPV01000210">
    <property type="protein sequence ID" value="KTG26894.1"/>
    <property type="molecule type" value="Genomic_DNA"/>
</dbReference>
<dbReference type="CDD" id="cd13128">
    <property type="entry name" value="MATE_Wzx_like"/>
    <property type="match status" value="1"/>
</dbReference>
<name>A0A0W1SMC4_9EURY</name>
<dbReference type="AlphaFoldDB" id="A0A0W1SMC4"/>
<feature type="transmembrane region" description="Helical" evidence="6">
    <location>
        <begin position="426"/>
        <end position="447"/>
    </location>
</feature>
<gene>
    <name evidence="7" type="ORF">AUR66_15535</name>
</gene>
<accession>A0A0W1SMC4</accession>
<dbReference type="GO" id="GO:0005886">
    <property type="term" value="C:plasma membrane"/>
    <property type="evidence" value="ECO:0007669"/>
    <property type="project" value="UniProtKB-SubCell"/>
</dbReference>
<keyword evidence="8" id="KW-1185">Reference proteome</keyword>
<comment type="caution">
    <text evidence="7">The sequence shown here is derived from an EMBL/GenBank/DDBJ whole genome shotgun (WGS) entry which is preliminary data.</text>
</comment>
<organism evidence="7 8">
    <name type="scientific">Haloferax profundi</name>
    <dbReference type="NCBI Taxonomy" id="1544718"/>
    <lineage>
        <taxon>Archaea</taxon>
        <taxon>Methanobacteriati</taxon>
        <taxon>Methanobacteriota</taxon>
        <taxon>Stenosarchaea group</taxon>
        <taxon>Halobacteria</taxon>
        <taxon>Halobacteriales</taxon>
        <taxon>Haloferacaceae</taxon>
        <taxon>Haloferax</taxon>
    </lineage>
</organism>
<evidence type="ECO:0000256" key="1">
    <source>
        <dbReference type="ARBA" id="ARBA00004651"/>
    </source>
</evidence>
<evidence type="ECO:0000313" key="7">
    <source>
        <dbReference type="EMBL" id="KTG26894.1"/>
    </source>
</evidence>
<evidence type="ECO:0000256" key="4">
    <source>
        <dbReference type="ARBA" id="ARBA00022989"/>
    </source>
</evidence>
<reference evidence="7 8" key="1">
    <citation type="submission" date="2015-12" db="EMBL/GenBank/DDBJ databases">
        <title>Haloferax profundi sp. nov. isolated from the Discovery deep brine-seawater interface in the Red Sea.</title>
        <authorList>
            <person name="Zhang G."/>
            <person name="Stingl U."/>
            <person name="Rashid M."/>
        </authorList>
    </citation>
    <scope>NUCLEOTIDE SEQUENCE [LARGE SCALE GENOMIC DNA]</scope>
    <source>
        <strain evidence="7 8">SB29</strain>
    </source>
</reference>
<feature type="transmembrane region" description="Helical" evidence="6">
    <location>
        <begin position="243"/>
        <end position="261"/>
    </location>
</feature>
<keyword evidence="2" id="KW-1003">Cell membrane</keyword>
<feature type="transmembrane region" description="Helical" evidence="6">
    <location>
        <begin position="12"/>
        <end position="35"/>
    </location>
</feature>
<evidence type="ECO:0000256" key="2">
    <source>
        <dbReference type="ARBA" id="ARBA00022475"/>
    </source>
</evidence>
<feature type="transmembrane region" description="Helical" evidence="6">
    <location>
        <begin position="84"/>
        <end position="107"/>
    </location>
</feature>
<dbReference type="Proteomes" id="UP000053157">
    <property type="component" value="Unassembled WGS sequence"/>
</dbReference>
<keyword evidence="5 6" id="KW-0472">Membrane</keyword>
<dbReference type="Pfam" id="PF01943">
    <property type="entry name" value="Polysacc_synt"/>
    <property type="match status" value="1"/>
</dbReference>
<evidence type="ECO:0000256" key="3">
    <source>
        <dbReference type="ARBA" id="ARBA00022692"/>
    </source>
</evidence>
<evidence type="ECO:0000256" key="6">
    <source>
        <dbReference type="SAM" id="Phobius"/>
    </source>
</evidence>
<dbReference type="PANTHER" id="PTHR30250:SF11">
    <property type="entry name" value="O-ANTIGEN TRANSPORTER-RELATED"/>
    <property type="match status" value="1"/>
</dbReference>
<dbReference type="InterPro" id="IPR050833">
    <property type="entry name" value="Poly_Biosynth_Transport"/>
</dbReference>
<protein>
    <submittedName>
        <fullName evidence="7">Polysaccharide biosynthesis protein</fullName>
    </submittedName>
</protein>
<dbReference type="InterPro" id="IPR002797">
    <property type="entry name" value="Polysacc_synth"/>
</dbReference>
<evidence type="ECO:0000256" key="5">
    <source>
        <dbReference type="ARBA" id="ARBA00023136"/>
    </source>
</evidence>
<feature type="transmembrane region" description="Helical" evidence="6">
    <location>
        <begin position="327"/>
        <end position="349"/>
    </location>
</feature>
<proteinExistence type="predicted"/>
<feature type="transmembrane region" description="Helical" evidence="6">
    <location>
        <begin position="302"/>
        <end position="321"/>
    </location>
</feature>
<keyword evidence="4 6" id="KW-1133">Transmembrane helix</keyword>
<feature type="transmembrane region" description="Helical" evidence="6">
    <location>
        <begin position="119"/>
        <end position="143"/>
    </location>
</feature>
<feature type="transmembrane region" description="Helical" evidence="6">
    <location>
        <begin position="155"/>
        <end position="175"/>
    </location>
</feature>
<feature type="transmembrane region" description="Helical" evidence="6">
    <location>
        <begin position="181"/>
        <end position="201"/>
    </location>
</feature>
<feature type="transmembrane region" description="Helical" evidence="6">
    <location>
        <begin position="453"/>
        <end position="480"/>
    </location>
</feature>
<sequence length="488" mass="52474">MVKRSLIRGLKAMFAAQSISLLSKGLLIVLLTRYFLTAEEYGLLFFAISILSVTLLFANLGLAKSAARYLAEYRKTDPSQVPHILWSTLKYNLGTIVVVSAAVVLFSDPIARLLDEPRVAPLLVAGVGYIAFSSLKTFVSLSFQGLNSVDWSAKVDIVANVSFLVFIVGLLYLGLGPLGAILGYTVGYALAVVVGFGVLYFKFFRPLNEGSSKEDGLSKRILRYSAPLTVTRGAVMLDSRVDAILVGYFLNPVAVGFYMLGKQITDFVIAPATTIGFSISPTYGEQKATDKLERAASLYETTFEYVVTLYIPAAVGMAILAEPTVRLVFGEGYLGAVPVVQVFSLYVLLRAIDKITNDSLDFIGRAGSRAYAKSATAVANFVLNIALIPTFGVVGAALATVITYVFLVGFEVYLIYTEFSLSLTRLARTTAIVCLVTLGMAIPVLAFEPFISGLATLAVAVGLGIALWSVFASASGLLSFRRVVSMLR</sequence>
<comment type="subcellular location">
    <subcellularLocation>
        <location evidence="1">Cell membrane</location>
        <topology evidence="1">Multi-pass membrane protein</topology>
    </subcellularLocation>
</comment>
<keyword evidence="3 6" id="KW-0812">Transmembrane</keyword>
<evidence type="ECO:0000313" key="8">
    <source>
        <dbReference type="Proteomes" id="UP000053157"/>
    </source>
</evidence>